<dbReference type="Gene3D" id="3.90.1150.10">
    <property type="entry name" value="Aspartate Aminotransferase, domain 1"/>
    <property type="match status" value="1"/>
</dbReference>
<dbReference type="InterPro" id="IPR015422">
    <property type="entry name" value="PyrdxlP-dep_Trfase_small"/>
</dbReference>
<dbReference type="InterPro" id="IPR015421">
    <property type="entry name" value="PyrdxlP-dep_Trfase_major"/>
</dbReference>
<dbReference type="EMBL" id="SHNN01000003">
    <property type="protein sequence ID" value="MCX2982357.1"/>
    <property type="molecule type" value="Genomic_DNA"/>
</dbReference>
<evidence type="ECO:0000313" key="8">
    <source>
        <dbReference type="EMBL" id="MCX2982357.1"/>
    </source>
</evidence>
<keyword evidence="6" id="KW-0663">Pyridoxal phosphate</keyword>
<dbReference type="Gene3D" id="3.40.640.10">
    <property type="entry name" value="Type I PLP-dependent aspartate aminotransferase-like (Major domain)"/>
    <property type="match status" value="1"/>
</dbReference>
<feature type="domain" description="Aminotransferase class I/classII large" evidence="7">
    <location>
        <begin position="27"/>
        <end position="390"/>
    </location>
</feature>
<evidence type="ECO:0000256" key="4">
    <source>
        <dbReference type="ARBA" id="ARBA00022576"/>
    </source>
</evidence>
<reference evidence="8" key="1">
    <citation type="submission" date="2019-02" db="EMBL/GenBank/DDBJ databases">
        <authorList>
            <person name="Li S.-H."/>
        </authorList>
    </citation>
    <scope>NUCLEOTIDE SEQUENCE</scope>
    <source>
        <strain evidence="8">IMCC14734</strain>
    </source>
</reference>
<comment type="subunit">
    <text evidence="3">Homodimer.</text>
</comment>
<keyword evidence="4 8" id="KW-0032">Aminotransferase</keyword>
<protein>
    <submittedName>
        <fullName evidence="8">Aspartate/tyrosine/aromatic aminotransferase</fullName>
    </submittedName>
</protein>
<keyword evidence="9" id="KW-1185">Reference proteome</keyword>
<evidence type="ECO:0000256" key="2">
    <source>
        <dbReference type="ARBA" id="ARBA00007441"/>
    </source>
</evidence>
<comment type="cofactor">
    <cofactor evidence="1">
        <name>pyridoxal 5'-phosphate</name>
        <dbReference type="ChEBI" id="CHEBI:597326"/>
    </cofactor>
</comment>
<accession>A0ABT3TJ69</accession>
<organism evidence="8 9">
    <name type="scientific">Candidatus Litorirhabdus singularis</name>
    <dbReference type="NCBI Taxonomy" id="2518993"/>
    <lineage>
        <taxon>Bacteria</taxon>
        <taxon>Pseudomonadati</taxon>
        <taxon>Pseudomonadota</taxon>
        <taxon>Gammaproteobacteria</taxon>
        <taxon>Cellvibrionales</taxon>
        <taxon>Halieaceae</taxon>
        <taxon>Candidatus Litorirhabdus</taxon>
    </lineage>
</organism>
<comment type="similarity">
    <text evidence="2">Belongs to the class-I pyridoxal-phosphate-dependent aminotransferase family.</text>
</comment>
<proteinExistence type="inferred from homology"/>
<dbReference type="Pfam" id="PF00155">
    <property type="entry name" value="Aminotran_1_2"/>
    <property type="match status" value="1"/>
</dbReference>
<dbReference type="InterPro" id="IPR015424">
    <property type="entry name" value="PyrdxlP-dep_Trfase"/>
</dbReference>
<dbReference type="NCBIfam" id="NF006719">
    <property type="entry name" value="PRK09257.1"/>
    <property type="match status" value="1"/>
</dbReference>
<dbReference type="GO" id="GO:0008483">
    <property type="term" value="F:transaminase activity"/>
    <property type="evidence" value="ECO:0007669"/>
    <property type="project" value="UniProtKB-KW"/>
</dbReference>
<keyword evidence="5" id="KW-0808">Transferase</keyword>
<evidence type="ECO:0000256" key="6">
    <source>
        <dbReference type="ARBA" id="ARBA00022898"/>
    </source>
</evidence>
<evidence type="ECO:0000259" key="7">
    <source>
        <dbReference type="Pfam" id="PF00155"/>
    </source>
</evidence>
<name>A0ABT3TJ69_9GAMM</name>
<dbReference type="RefSeq" id="WP_279246382.1">
    <property type="nucleotide sequence ID" value="NZ_SHNN01000003.1"/>
</dbReference>
<dbReference type="Proteomes" id="UP001143362">
    <property type="component" value="Unassembled WGS sequence"/>
</dbReference>
<dbReference type="PANTHER" id="PTHR11879">
    <property type="entry name" value="ASPARTATE AMINOTRANSFERASE"/>
    <property type="match status" value="1"/>
</dbReference>
<evidence type="ECO:0000256" key="3">
    <source>
        <dbReference type="ARBA" id="ARBA00011738"/>
    </source>
</evidence>
<dbReference type="SUPFAM" id="SSF53383">
    <property type="entry name" value="PLP-dependent transferases"/>
    <property type="match status" value="1"/>
</dbReference>
<evidence type="ECO:0000256" key="5">
    <source>
        <dbReference type="ARBA" id="ARBA00022679"/>
    </source>
</evidence>
<dbReference type="InterPro" id="IPR000796">
    <property type="entry name" value="Asp_trans"/>
</dbReference>
<comment type="caution">
    <text evidence="8">The sequence shown here is derived from an EMBL/GenBank/DDBJ whole genome shotgun (WGS) entry which is preliminary data.</text>
</comment>
<dbReference type="CDD" id="cd00609">
    <property type="entry name" value="AAT_like"/>
    <property type="match status" value="1"/>
</dbReference>
<evidence type="ECO:0000313" key="9">
    <source>
        <dbReference type="Proteomes" id="UP001143362"/>
    </source>
</evidence>
<evidence type="ECO:0000256" key="1">
    <source>
        <dbReference type="ARBA" id="ARBA00001933"/>
    </source>
</evidence>
<dbReference type="PRINTS" id="PR00799">
    <property type="entry name" value="TRANSAMINASE"/>
</dbReference>
<dbReference type="PANTHER" id="PTHR11879:SF22">
    <property type="entry name" value="ASPARTATE AMINOTRANSFERASE, MITOCHONDRIAL"/>
    <property type="match status" value="1"/>
</dbReference>
<sequence length="395" mass="42186">MFEALERLPADPILGLAAACKADPNPHKVDVTVGVYMDEAGATPVPQAIKLAQQELVGSETTKVYMPQVGDADFNRGMQELMLGADSNALSEARVTSVQAPGGSGALRLCAEVVKIANPDATIWVSDPTWPNHVPLLGATGLKLRSYRYYASATHSVDFEAMLEDLQQVGRGDLVLLHGCCHNPCGADLDQQQWGLIAALAARNGFTPFVDFAYQGLGDGLEADAAGLRQLVAAVPEVLIAGSCSKNLGLYRERTGAALFVSADPDAAIAAQTQATAAARRIYSMPPAHGAILAGRVLTDARLNALWREELEQMCGRINGLRLQLVEKLNAATGEDFGFIAREKGMFSFLGISAEQVKRLREEHSVYMVGSSRMNIAGLRADNMDYFAAAVAKVL</sequence>
<gene>
    <name evidence="8" type="ORF">EYC98_15950</name>
</gene>
<dbReference type="InterPro" id="IPR004839">
    <property type="entry name" value="Aminotransferase_I/II_large"/>
</dbReference>